<evidence type="ECO:0000313" key="4">
    <source>
        <dbReference type="EMBL" id="WFD48208.1"/>
    </source>
</evidence>
<feature type="region of interest" description="Disordered" evidence="1">
    <location>
        <begin position="609"/>
        <end position="639"/>
    </location>
</feature>
<dbReference type="Proteomes" id="UP000818624">
    <property type="component" value="Chromosome 3"/>
</dbReference>
<evidence type="ECO:0000259" key="3">
    <source>
        <dbReference type="Pfam" id="PF16420"/>
    </source>
</evidence>
<dbReference type="Pfam" id="PF16420">
    <property type="entry name" value="ATG7_N"/>
    <property type="match status" value="1"/>
</dbReference>
<dbReference type="PANTHER" id="PTHR10953">
    <property type="entry name" value="UBIQUITIN-ACTIVATING ENZYME E1"/>
    <property type="match status" value="1"/>
</dbReference>
<dbReference type="InterPro" id="IPR042523">
    <property type="entry name" value="Atg7_N_2"/>
</dbReference>
<evidence type="ECO:0000259" key="2">
    <source>
        <dbReference type="Pfam" id="PF00899"/>
    </source>
</evidence>
<dbReference type="InterPro" id="IPR032197">
    <property type="entry name" value="Atg7_N"/>
</dbReference>
<dbReference type="InterPro" id="IPR035985">
    <property type="entry name" value="Ubiquitin-activating_enz"/>
</dbReference>
<sequence>MSRAQFTPFVSQVSPSFWNTLSALKLNELQLSDDVIHAHAEYSPSKTTRDRVTGSELGSRCRIWLQGDGMRADGAASDALAYTVYVPLYLRRPHTPSMPGLVKNFNTLQEFKAADKQRYFYQVVDDIWAAITGTSQDTLASVNNPNCFLLLTYADLKSYKYYYWFAFPALLTHAPGWSLSHATPEWGLAQDTLSEAQMIALMVALQDAASTVACFVSFNAANEVRLWVLRDGAAYLDHVAPDERLLLFVDPSPHEQYPGWPLRNVLTCVHVRLGLTAVRVLCWRDLFEAGRVAGAQEPGTLVWNSTLGTLELGDAPTDALVWRGRNTFLNARVNEALPDAVGWERNTQGKLAPKLVSLSAMLDPHYLADRAVDLNLKLMRWRAMPNLALEMIQNVDALLIGAGTLGCGVARTLMGWGIRTITFVDSGRVSYSNPVRQSLYELEDCMDGGRWKAHAAADALHRIFPGANAAGHVLAVPMPGHIVPPASVEATLEAIAELERLVARHDVVFLLTDSREARWLPTLFGAAHNKLVINAALGYDSYVVMRHGVRSPHQQPRLGCYFCNDVVAPADSLSNRTLDQLCTVTRPGLAGIAAGTAVELMVSVLQHPLGAATPPPRQQPQRGTAPGAPEPGTTEFGTVPQQVRGYLSDFTTLTMFNYAFEHCTACSPAVLNAYEQGGHDMILDVCNDSACLEHITRLDDLKRETDALDLDLDWSDDEVPHVS</sequence>
<dbReference type="EMBL" id="CP046236">
    <property type="protein sequence ID" value="WFD48208.1"/>
    <property type="molecule type" value="Genomic_DNA"/>
</dbReference>
<reference evidence="4 5" key="1">
    <citation type="journal article" date="2020" name="Elife">
        <title>Loss of centromere function drives karyotype evolution in closely related Malassezia species.</title>
        <authorList>
            <person name="Sankaranarayanan S.R."/>
            <person name="Ianiri G."/>
            <person name="Coelho M.A."/>
            <person name="Reza M.H."/>
            <person name="Thimmappa B.C."/>
            <person name="Ganguly P."/>
            <person name="Vadnala R.N."/>
            <person name="Sun S."/>
            <person name="Siddharthan R."/>
            <person name="Tellgren-Roth C."/>
            <person name="Dawson T.L."/>
            <person name="Heitman J."/>
            <person name="Sanyal K."/>
        </authorList>
    </citation>
    <scope>NUCLEOTIDE SEQUENCE [LARGE SCALE GENOMIC DNA]</scope>
    <source>
        <strain evidence="4">CBS14141</strain>
    </source>
</reference>
<dbReference type="Gene3D" id="3.40.50.720">
    <property type="entry name" value="NAD(P)-binding Rossmann-like Domain"/>
    <property type="match status" value="1"/>
</dbReference>
<dbReference type="InterPro" id="IPR000594">
    <property type="entry name" value="ThiF_NAD_FAD-bd"/>
</dbReference>
<proteinExistence type="predicted"/>
<dbReference type="Gene3D" id="3.40.140.100">
    <property type="entry name" value="Ubiquitin-like modifier-activating enzyme ATG7 C-terminal domain"/>
    <property type="match status" value="1"/>
</dbReference>
<dbReference type="Pfam" id="PF00899">
    <property type="entry name" value="ThiF"/>
    <property type="match status" value="1"/>
</dbReference>
<accession>A0ABY8ERS3</accession>
<dbReference type="Gene3D" id="3.40.140.70">
    <property type="entry name" value="Ubiquitin-like modifier-activating enzyme ATG7 N-terminal domain"/>
    <property type="match status" value="1"/>
</dbReference>
<protein>
    <submittedName>
        <fullName evidence="4">dCMP deaminase</fullName>
        <ecNumber evidence="4">3.5.4.12</ecNumber>
    </submittedName>
</protein>
<feature type="domain" description="THIF-type NAD/FAD binding fold" evidence="2">
    <location>
        <begin position="379"/>
        <end position="608"/>
    </location>
</feature>
<dbReference type="PANTHER" id="PTHR10953:SF3">
    <property type="entry name" value="UBIQUITIN-LIKE MODIFIER-ACTIVATING ENZYME ATG7"/>
    <property type="match status" value="1"/>
</dbReference>
<organism evidence="4 5">
    <name type="scientific">Malassezia furfur</name>
    <name type="common">Pityriasis versicolor infection agent</name>
    <name type="synonym">Pityrosporum furfur</name>
    <dbReference type="NCBI Taxonomy" id="55194"/>
    <lineage>
        <taxon>Eukaryota</taxon>
        <taxon>Fungi</taxon>
        <taxon>Dikarya</taxon>
        <taxon>Basidiomycota</taxon>
        <taxon>Ustilaginomycotina</taxon>
        <taxon>Malasseziomycetes</taxon>
        <taxon>Malasseziales</taxon>
        <taxon>Malasseziaceae</taxon>
        <taxon>Malassezia</taxon>
    </lineage>
</organism>
<dbReference type="EC" id="3.5.4.12" evidence="4"/>
<dbReference type="GO" id="GO:0004132">
    <property type="term" value="F:dCMP deaminase activity"/>
    <property type="evidence" value="ECO:0007669"/>
    <property type="project" value="UniProtKB-EC"/>
</dbReference>
<gene>
    <name evidence="4" type="primary">ATG7</name>
    <name evidence="4" type="ORF">GLX27_002876</name>
</gene>
<dbReference type="SUPFAM" id="SSF69572">
    <property type="entry name" value="Activating enzymes of the ubiquitin-like proteins"/>
    <property type="match status" value="1"/>
</dbReference>
<dbReference type="InterPro" id="IPR045886">
    <property type="entry name" value="ThiF/MoeB/HesA"/>
</dbReference>
<keyword evidence="4" id="KW-0378">Hydrolase</keyword>
<keyword evidence="5" id="KW-1185">Reference proteome</keyword>
<dbReference type="InterPro" id="IPR042522">
    <property type="entry name" value="Atg7_N_1"/>
</dbReference>
<evidence type="ECO:0000313" key="5">
    <source>
        <dbReference type="Proteomes" id="UP000818624"/>
    </source>
</evidence>
<feature type="domain" description="Ubiquitin-like modifier-activating enzyme Atg7 N-terminal" evidence="3">
    <location>
        <begin position="5"/>
        <end position="362"/>
    </location>
</feature>
<name>A0ABY8ERS3_MALFU</name>
<evidence type="ECO:0000256" key="1">
    <source>
        <dbReference type="SAM" id="MobiDB-lite"/>
    </source>
</evidence>